<evidence type="ECO:0000256" key="2">
    <source>
        <dbReference type="RuleBase" id="RU004429"/>
    </source>
</evidence>
<dbReference type="AlphaFoldDB" id="A0A2H0LM72"/>
<feature type="transmembrane region" description="Helical" evidence="2">
    <location>
        <begin position="97"/>
        <end position="115"/>
    </location>
</feature>
<accession>A0A2H0LM72</accession>
<feature type="transmembrane region" description="Helical" evidence="2">
    <location>
        <begin position="63"/>
        <end position="85"/>
    </location>
</feature>
<sequence>MEVLTAISKVGIYVIFGVTLLGAMMAVTLRNIFHAALSLALTLIGVAAVFFVLRAEFLGAVQILLYVGGIMILVIFTVMLTTRIGDRTIPTSNHQQWPVLIGALLLLLYFVRMIGKTPWSIKSELAVVSAVQIGKSLVSTFIFPFELTAVILVAILIGTVILAKSDEGEEKS</sequence>
<dbReference type="Proteomes" id="UP000230859">
    <property type="component" value="Unassembled WGS sequence"/>
</dbReference>
<dbReference type="PANTHER" id="PTHR33269">
    <property type="entry name" value="NADH-UBIQUINONE OXIDOREDUCTASE CHAIN 6"/>
    <property type="match status" value="1"/>
</dbReference>
<dbReference type="GO" id="GO:0048038">
    <property type="term" value="F:quinone binding"/>
    <property type="evidence" value="ECO:0007669"/>
    <property type="project" value="UniProtKB-UniRule"/>
</dbReference>
<keyword evidence="2" id="KW-1133">Transmembrane helix</keyword>
<evidence type="ECO:0000313" key="4">
    <source>
        <dbReference type="Proteomes" id="UP000230859"/>
    </source>
</evidence>
<feature type="transmembrane region" description="Helical" evidence="2">
    <location>
        <begin position="6"/>
        <end position="29"/>
    </location>
</feature>
<comment type="caution">
    <text evidence="3">The sequence shown here is derived from an EMBL/GenBank/DDBJ whole genome shotgun (WGS) entry which is preliminary data.</text>
</comment>
<evidence type="ECO:0000313" key="3">
    <source>
        <dbReference type="EMBL" id="PIQ85497.1"/>
    </source>
</evidence>
<dbReference type="EC" id="7.1.1.-" evidence="2"/>
<feature type="transmembrane region" description="Helical" evidence="2">
    <location>
        <begin position="141"/>
        <end position="163"/>
    </location>
</feature>
<comment type="catalytic activity">
    <reaction evidence="2">
        <text>a quinone + NADH + 5 H(+)(in) = a quinol + NAD(+) + 4 H(+)(out)</text>
        <dbReference type="Rhea" id="RHEA:57888"/>
        <dbReference type="ChEBI" id="CHEBI:15378"/>
        <dbReference type="ChEBI" id="CHEBI:24646"/>
        <dbReference type="ChEBI" id="CHEBI:57540"/>
        <dbReference type="ChEBI" id="CHEBI:57945"/>
        <dbReference type="ChEBI" id="CHEBI:132124"/>
    </reaction>
</comment>
<proteinExistence type="inferred from homology"/>
<keyword evidence="2" id="KW-0472">Membrane</keyword>
<dbReference type="GO" id="GO:0008137">
    <property type="term" value="F:NADH dehydrogenase (ubiquinone) activity"/>
    <property type="evidence" value="ECO:0007669"/>
    <property type="project" value="UniProtKB-UniRule"/>
</dbReference>
<dbReference type="GO" id="GO:0005886">
    <property type="term" value="C:plasma membrane"/>
    <property type="evidence" value="ECO:0007669"/>
    <property type="project" value="UniProtKB-SubCell"/>
</dbReference>
<keyword evidence="2" id="KW-0812">Transmembrane</keyword>
<evidence type="ECO:0000256" key="1">
    <source>
        <dbReference type="ARBA" id="ARBA00005698"/>
    </source>
</evidence>
<reference evidence="3 4" key="1">
    <citation type="submission" date="2017-09" db="EMBL/GenBank/DDBJ databases">
        <title>Depth-based differentiation of microbial function through sediment-hosted aquifers and enrichment of novel symbionts in the deep terrestrial subsurface.</title>
        <authorList>
            <person name="Probst A.J."/>
            <person name="Ladd B."/>
            <person name="Jarett J.K."/>
            <person name="Geller-Mcgrath D.E."/>
            <person name="Sieber C.M."/>
            <person name="Emerson J.B."/>
            <person name="Anantharaman K."/>
            <person name="Thomas B.C."/>
            <person name="Malmstrom R."/>
            <person name="Stieglmeier M."/>
            <person name="Klingl A."/>
            <person name="Woyke T."/>
            <person name="Ryan C.M."/>
            <person name="Banfield J.F."/>
        </authorList>
    </citation>
    <scope>NUCLEOTIDE SEQUENCE [LARGE SCALE GENOMIC DNA]</scope>
    <source>
        <strain evidence="3">CG11_big_fil_rev_8_21_14_0_20_45_26</strain>
    </source>
</reference>
<dbReference type="Gene3D" id="1.20.120.1200">
    <property type="entry name" value="NADH-ubiquinone/plastoquinone oxidoreductase chain 6, subunit NuoJ"/>
    <property type="match status" value="1"/>
</dbReference>
<dbReference type="InterPro" id="IPR001457">
    <property type="entry name" value="NADH_UbQ/plastoQ_OxRdtase_su6"/>
</dbReference>
<dbReference type="InterPro" id="IPR042106">
    <property type="entry name" value="Nuo/plastoQ_OxRdtase_6_NuoJ"/>
</dbReference>
<organism evidence="3 4">
    <name type="scientific">Candidatus Abzuiibacterium crystallinum</name>
    <dbReference type="NCBI Taxonomy" id="1974748"/>
    <lineage>
        <taxon>Bacteria</taxon>
        <taxon>Pseudomonadati</taxon>
        <taxon>Candidatus Omnitrophota</taxon>
        <taxon>Candidatus Abzuiibacterium</taxon>
    </lineage>
</organism>
<keyword evidence="2" id="KW-0520">NAD</keyword>
<keyword evidence="2" id="KW-1003">Cell membrane</keyword>
<comment type="similarity">
    <text evidence="1 2">Belongs to the complex I subunit 6 family.</text>
</comment>
<dbReference type="EMBL" id="PCVY01000065">
    <property type="protein sequence ID" value="PIQ85497.1"/>
    <property type="molecule type" value="Genomic_DNA"/>
</dbReference>
<dbReference type="PANTHER" id="PTHR33269:SF17">
    <property type="entry name" value="NADH-UBIQUINONE OXIDOREDUCTASE CHAIN 6"/>
    <property type="match status" value="1"/>
</dbReference>
<comment type="subcellular location">
    <subcellularLocation>
        <location evidence="2">Cell membrane</location>
        <topology evidence="2">Multi-pass membrane protein</topology>
    </subcellularLocation>
</comment>
<dbReference type="Pfam" id="PF00499">
    <property type="entry name" value="Oxidored_q3"/>
    <property type="match status" value="1"/>
</dbReference>
<feature type="transmembrane region" description="Helical" evidence="2">
    <location>
        <begin position="36"/>
        <end position="57"/>
    </location>
</feature>
<comment type="function">
    <text evidence="2">NDH-1 shuttles electrons from NADH, via FMN and iron-sulfur (Fe-S) centers, to quinones in the respiratory chain. Couples the redox reaction to proton translocation (for every two electrons transferred, four hydrogen ions are translocated across the cytoplasmic membrane), and thus conserves the redox energy in a proton gradient.</text>
</comment>
<protein>
    <recommendedName>
        <fullName evidence="2">NADH-quinone oxidoreductase subunit J</fullName>
        <ecNumber evidence="2">7.1.1.-</ecNumber>
    </recommendedName>
</protein>
<gene>
    <name evidence="3" type="ORF">COV74_08380</name>
</gene>
<name>A0A2H0LM72_9BACT</name>
<keyword evidence="2" id="KW-0874">Quinone</keyword>